<evidence type="ECO:0000313" key="2">
    <source>
        <dbReference type="Proteomes" id="UP001221757"/>
    </source>
</evidence>
<gene>
    <name evidence="1" type="ORF">B0H17DRAFT_1065994</name>
</gene>
<protein>
    <submittedName>
        <fullName evidence="1">Uncharacterized protein</fullName>
    </submittedName>
</protein>
<accession>A0AAD7GIR5</accession>
<dbReference type="EMBL" id="JARKIE010000069">
    <property type="protein sequence ID" value="KAJ7689867.1"/>
    <property type="molecule type" value="Genomic_DNA"/>
</dbReference>
<organism evidence="1 2">
    <name type="scientific">Mycena rosella</name>
    <name type="common">Pink bonnet</name>
    <name type="synonym">Agaricus rosellus</name>
    <dbReference type="NCBI Taxonomy" id="1033263"/>
    <lineage>
        <taxon>Eukaryota</taxon>
        <taxon>Fungi</taxon>
        <taxon>Dikarya</taxon>
        <taxon>Basidiomycota</taxon>
        <taxon>Agaricomycotina</taxon>
        <taxon>Agaricomycetes</taxon>
        <taxon>Agaricomycetidae</taxon>
        <taxon>Agaricales</taxon>
        <taxon>Marasmiineae</taxon>
        <taxon>Mycenaceae</taxon>
        <taxon>Mycena</taxon>
    </lineage>
</organism>
<dbReference type="Proteomes" id="UP001221757">
    <property type="component" value="Unassembled WGS sequence"/>
</dbReference>
<sequence>MHTYIHTYVHHCHLHVSPTSVRHPPPSVTARDTDLVCILWPLDSFDPTFYSLRGK</sequence>
<reference evidence="1" key="1">
    <citation type="submission" date="2023-03" db="EMBL/GenBank/DDBJ databases">
        <title>Massive genome expansion in bonnet fungi (Mycena s.s.) driven by repeated elements and novel gene families across ecological guilds.</title>
        <authorList>
            <consortium name="Lawrence Berkeley National Laboratory"/>
            <person name="Harder C.B."/>
            <person name="Miyauchi S."/>
            <person name="Viragh M."/>
            <person name="Kuo A."/>
            <person name="Thoen E."/>
            <person name="Andreopoulos B."/>
            <person name="Lu D."/>
            <person name="Skrede I."/>
            <person name="Drula E."/>
            <person name="Henrissat B."/>
            <person name="Morin E."/>
            <person name="Kohler A."/>
            <person name="Barry K."/>
            <person name="LaButti K."/>
            <person name="Morin E."/>
            <person name="Salamov A."/>
            <person name="Lipzen A."/>
            <person name="Mereny Z."/>
            <person name="Hegedus B."/>
            <person name="Baldrian P."/>
            <person name="Stursova M."/>
            <person name="Weitz H."/>
            <person name="Taylor A."/>
            <person name="Grigoriev I.V."/>
            <person name="Nagy L.G."/>
            <person name="Martin F."/>
            <person name="Kauserud H."/>
        </authorList>
    </citation>
    <scope>NUCLEOTIDE SEQUENCE</scope>
    <source>
        <strain evidence="1">CBHHK067</strain>
    </source>
</reference>
<keyword evidence="2" id="KW-1185">Reference proteome</keyword>
<proteinExistence type="predicted"/>
<comment type="caution">
    <text evidence="1">The sequence shown here is derived from an EMBL/GenBank/DDBJ whole genome shotgun (WGS) entry which is preliminary data.</text>
</comment>
<dbReference type="AlphaFoldDB" id="A0AAD7GIR5"/>
<evidence type="ECO:0000313" key="1">
    <source>
        <dbReference type="EMBL" id="KAJ7689867.1"/>
    </source>
</evidence>
<name>A0AAD7GIR5_MYCRO</name>